<evidence type="ECO:0000313" key="3">
    <source>
        <dbReference type="Proteomes" id="UP000324222"/>
    </source>
</evidence>
<dbReference type="EMBL" id="VSRR010056286">
    <property type="protein sequence ID" value="MPC81210.1"/>
    <property type="molecule type" value="Genomic_DNA"/>
</dbReference>
<reference evidence="2 3" key="1">
    <citation type="submission" date="2019-05" db="EMBL/GenBank/DDBJ databases">
        <title>Another draft genome of Portunus trituberculatus and its Hox gene families provides insights of decapod evolution.</title>
        <authorList>
            <person name="Jeong J.-H."/>
            <person name="Song I."/>
            <person name="Kim S."/>
            <person name="Choi T."/>
            <person name="Kim D."/>
            <person name="Ryu S."/>
            <person name="Kim W."/>
        </authorList>
    </citation>
    <scope>NUCLEOTIDE SEQUENCE [LARGE SCALE GENOMIC DNA]</scope>
    <source>
        <tissue evidence="2">Muscle</tissue>
    </source>
</reference>
<dbReference type="AlphaFoldDB" id="A0A5B7I9N7"/>
<proteinExistence type="predicted"/>
<name>A0A5B7I9N7_PORTR</name>
<sequence length="70" mass="7872">MHERLASLIHSRFGVMHPQSFRSCHLHCKQYSAVCQVPPTARPSITRRPTLPRVPATGRKVSPGRGDIWA</sequence>
<feature type="region of interest" description="Disordered" evidence="1">
    <location>
        <begin position="44"/>
        <end position="70"/>
    </location>
</feature>
<organism evidence="2 3">
    <name type="scientific">Portunus trituberculatus</name>
    <name type="common">Swimming crab</name>
    <name type="synonym">Neptunus trituberculatus</name>
    <dbReference type="NCBI Taxonomy" id="210409"/>
    <lineage>
        <taxon>Eukaryota</taxon>
        <taxon>Metazoa</taxon>
        <taxon>Ecdysozoa</taxon>
        <taxon>Arthropoda</taxon>
        <taxon>Crustacea</taxon>
        <taxon>Multicrustacea</taxon>
        <taxon>Malacostraca</taxon>
        <taxon>Eumalacostraca</taxon>
        <taxon>Eucarida</taxon>
        <taxon>Decapoda</taxon>
        <taxon>Pleocyemata</taxon>
        <taxon>Brachyura</taxon>
        <taxon>Eubrachyura</taxon>
        <taxon>Portunoidea</taxon>
        <taxon>Portunidae</taxon>
        <taxon>Portuninae</taxon>
        <taxon>Portunus</taxon>
    </lineage>
</organism>
<evidence type="ECO:0000313" key="2">
    <source>
        <dbReference type="EMBL" id="MPC81210.1"/>
    </source>
</evidence>
<accession>A0A5B7I9N7</accession>
<protein>
    <submittedName>
        <fullName evidence="2">Uncharacterized protein</fullName>
    </submittedName>
</protein>
<comment type="caution">
    <text evidence="2">The sequence shown here is derived from an EMBL/GenBank/DDBJ whole genome shotgun (WGS) entry which is preliminary data.</text>
</comment>
<dbReference type="Proteomes" id="UP000324222">
    <property type="component" value="Unassembled WGS sequence"/>
</dbReference>
<keyword evidence="3" id="KW-1185">Reference proteome</keyword>
<evidence type="ECO:0000256" key="1">
    <source>
        <dbReference type="SAM" id="MobiDB-lite"/>
    </source>
</evidence>
<gene>
    <name evidence="2" type="ORF">E2C01_075817</name>
</gene>